<evidence type="ECO:0000313" key="2">
    <source>
        <dbReference type="Proteomes" id="UP000305948"/>
    </source>
</evidence>
<name>A0A5C3NKW9_9AGAM</name>
<organism evidence="1 2">
    <name type="scientific">Heliocybe sulcata</name>
    <dbReference type="NCBI Taxonomy" id="5364"/>
    <lineage>
        <taxon>Eukaryota</taxon>
        <taxon>Fungi</taxon>
        <taxon>Dikarya</taxon>
        <taxon>Basidiomycota</taxon>
        <taxon>Agaricomycotina</taxon>
        <taxon>Agaricomycetes</taxon>
        <taxon>Gloeophyllales</taxon>
        <taxon>Gloeophyllaceae</taxon>
        <taxon>Heliocybe</taxon>
    </lineage>
</organism>
<reference evidence="1 2" key="1">
    <citation type="journal article" date="2019" name="Nat. Ecol. Evol.">
        <title>Megaphylogeny resolves global patterns of mushroom evolution.</title>
        <authorList>
            <person name="Varga T."/>
            <person name="Krizsan K."/>
            <person name="Foldi C."/>
            <person name="Dima B."/>
            <person name="Sanchez-Garcia M."/>
            <person name="Sanchez-Ramirez S."/>
            <person name="Szollosi G.J."/>
            <person name="Szarkandi J.G."/>
            <person name="Papp V."/>
            <person name="Albert L."/>
            <person name="Andreopoulos W."/>
            <person name="Angelini C."/>
            <person name="Antonin V."/>
            <person name="Barry K.W."/>
            <person name="Bougher N.L."/>
            <person name="Buchanan P."/>
            <person name="Buyck B."/>
            <person name="Bense V."/>
            <person name="Catcheside P."/>
            <person name="Chovatia M."/>
            <person name="Cooper J."/>
            <person name="Damon W."/>
            <person name="Desjardin D."/>
            <person name="Finy P."/>
            <person name="Geml J."/>
            <person name="Haridas S."/>
            <person name="Hughes K."/>
            <person name="Justo A."/>
            <person name="Karasinski D."/>
            <person name="Kautmanova I."/>
            <person name="Kiss B."/>
            <person name="Kocsube S."/>
            <person name="Kotiranta H."/>
            <person name="LaButti K.M."/>
            <person name="Lechner B.E."/>
            <person name="Liimatainen K."/>
            <person name="Lipzen A."/>
            <person name="Lukacs Z."/>
            <person name="Mihaltcheva S."/>
            <person name="Morgado L.N."/>
            <person name="Niskanen T."/>
            <person name="Noordeloos M.E."/>
            <person name="Ohm R.A."/>
            <person name="Ortiz-Santana B."/>
            <person name="Ovrebo C."/>
            <person name="Racz N."/>
            <person name="Riley R."/>
            <person name="Savchenko A."/>
            <person name="Shiryaev A."/>
            <person name="Soop K."/>
            <person name="Spirin V."/>
            <person name="Szebenyi C."/>
            <person name="Tomsovsky M."/>
            <person name="Tulloss R.E."/>
            <person name="Uehling J."/>
            <person name="Grigoriev I.V."/>
            <person name="Vagvolgyi C."/>
            <person name="Papp T."/>
            <person name="Martin F.M."/>
            <person name="Miettinen O."/>
            <person name="Hibbett D.S."/>
            <person name="Nagy L.G."/>
        </authorList>
    </citation>
    <scope>NUCLEOTIDE SEQUENCE [LARGE SCALE GENOMIC DNA]</scope>
    <source>
        <strain evidence="1 2">OMC1185</strain>
    </source>
</reference>
<dbReference type="EMBL" id="ML213506">
    <property type="protein sequence ID" value="TFK54261.1"/>
    <property type="molecule type" value="Genomic_DNA"/>
</dbReference>
<dbReference type="AlphaFoldDB" id="A0A5C3NKW9"/>
<sequence>MPKDGAAKTWVGGVMTALKLKQHWDDYQQLSQEEGRIALDDTLAHVSAPNMGQLDTDIPAARPKRKRPAGCCSCCGTRCGLFWKAFGIVAGLLTLWNIGRLIIWILTPAPTGLENMPAYSTSLGCMAPAANILYNSTSKLTYTLPLTLDHEHTLDIRGAAVGTILLAPSAHPTDLTYEISIRTDDAAVFDFVEIGSADNGGTFTLKSPIIPLMHPEHRHACMRYDMTVFLPQSLRDLEIKTSAPAHVKFADVPEVASLDSLKVALRSMAAAAGDNLLLPNTQIQAKEYALEVFSGWLVGDVPIVEKTTLRSDRGDGVVNARVHPVAVPADEDEDDDDDDFPKMPAAKLSTYTGHGRTDITYLHGPVHRPIHSTHKSQSNGDMYLTYKNSGFNGQIDLKAKTYTMRNVQGGMGKDNSDRWVGDKDGEDRLVVKSNLGWVGLYF</sequence>
<accession>A0A5C3NKW9</accession>
<keyword evidence="2" id="KW-1185">Reference proteome</keyword>
<dbReference type="Proteomes" id="UP000305948">
    <property type="component" value="Unassembled WGS sequence"/>
</dbReference>
<dbReference type="OrthoDB" id="2991206at2759"/>
<gene>
    <name evidence="1" type="ORF">OE88DRAFT_1654840</name>
</gene>
<protein>
    <submittedName>
        <fullName evidence="1">Uncharacterized protein</fullName>
    </submittedName>
</protein>
<evidence type="ECO:0000313" key="1">
    <source>
        <dbReference type="EMBL" id="TFK54261.1"/>
    </source>
</evidence>
<proteinExistence type="predicted"/>